<evidence type="ECO:0008006" key="3">
    <source>
        <dbReference type="Google" id="ProtNLM"/>
    </source>
</evidence>
<organism evidence="1 2">
    <name type="scientific">Tractidigestivibacter scatoligenes</name>
    <name type="common">Olsenella scatoligenes</name>
    <dbReference type="NCBI Taxonomy" id="1299998"/>
    <lineage>
        <taxon>Bacteria</taxon>
        <taxon>Bacillati</taxon>
        <taxon>Actinomycetota</taxon>
        <taxon>Coriobacteriia</taxon>
        <taxon>Coriobacteriales</taxon>
        <taxon>Atopobiaceae</taxon>
        <taxon>Tractidigestivibacter</taxon>
    </lineage>
</organism>
<protein>
    <recommendedName>
        <fullName evidence="3">DUF4160 domain-containing protein</fullName>
    </recommendedName>
</protein>
<proteinExistence type="predicted"/>
<evidence type="ECO:0000313" key="1">
    <source>
        <dbReference type="EMBL" id="KUH58766.1"/>
    </source>
</evidence>
<accession>A0A117J4G5</accession>
<dbReference type="InterPro" id="IPR025427">
    <property type="entry name" value="DUF4160"/>
</dbReference>
<name>A0A117J4G5_TRASO</name>
<keyword evidence="2" id="KW-1185">Reference proteome</keyword>
<dbReference type="Pfam" id="PF13711">
    <property type="entry name" value="DUF4160"/>
    <property type="match status" value="1"/>
</dbReference>
<dbReference type="STRING" id="1299998.AUL39_06450"/>
<dbReference type="RefSeq" id="WP_059054912.1">
    <property type="nucleotide sequence ID" value="NZ_LOJF01000009.1"/>
</dbReference>
<dbReference type="EMBL" id="LOJF01000009">
    <property type="protein sequence ID" value="KUH58766.1"/>
    <property type="molecule type" value="Genomic_DNA"/>
</dbReference>
<dbReference type="AlphaFoldDB" id="A0A117J4G5"/>
<evidence type="ECO:0000313" key="2">
    <source>
        <dbReference type="Proteomes" id="UP000054078"/>
    </source>
</evidence>
<comment type="caution">
    <text evidence="1">The sequence shown here is derived from an EMBL/GenBank/DDBJ whole genome shotgun (WGS) entry which is preliminary data.</text>
</comment>
<reference evidence="1 2" key="1">
    <citation type="submission" date="2015-12" db="EMBL/GenBank/DDBJ databases">
        <title>Draft Genome Sequence of Olsenella scatoligenes SK9K4T; a Producer of 3-Methylindole- (skatole) and 4-Methylphenol- (p-cresol) Isolated from Pig Feces.</title>
        <authorList>
            <person name="Li X."/>
            <person name="Borg B."/>
            <person name="Canibe N."/>
        </authorList>
    </citation>
    <scope>NUCLEOTIDE SEQUENCE [LARGE SCALE GENOMIC DNA]</scope>
    <source>
        <strain evidence="1 2">SK9K4</strain>
    </source>
</reference>
<sequence length="85" mass="10027">MPTISIFYGIIIAMFYDDHNPPHFHATYQDYEAIFDLNGNMLDGEMPIRQRRLIVAWATIHQDELVGNWRLLSAHELPYKIDPLR</sequence>
<dbReference type="OrthoDB" id="122670at2"/>
<gene>
    <name evidence="1" type="ORF">AUL39_06450</name>
</gene>
<dbReference type="Proteomes" id="UP000054078">
    <property type="component" value="Unassembled WGS sequence"/>
</dbReference>